<dbReference type="InterPro" id="IPR036291">
    <property type="entry name" value="NAD(P)-bd_dom_sf"/>
</dbReference>
<dbReference type="Pfam" id="PF00056">
    <property type="entry name" value="Ldh_1_N"/>
    <property type="match status" value="1"/>
</dbReference>
<dbReference type="CDD" id="cd01337">
    <property type="entry name" value="MDH_glyoxysomal_mitochondrial"/>
    <property type="match status" value="1"/>
</dbReference>
<dbReference type="PIRSF" id="PIRSF000102">
    <property type="entry name" value="Lac_mal_DH"/>
    <property type="match status" value="1"/>
</dbReference>
<dbReference type="SUPFAM" id="SSF51735">
    <property type="entry name" value="NAD(P)-binding Rossmann-fold domains"/>
    <property type="match status" value="1"/>
</dbReference>
<dbReference type="NCBIfam" id="TIGR01772">
    <property type="entry name" value="MDH_euk_gproteo"/>
    <property type="match status" value="1"/>
</dbReference>
<comment type="subunit">
    <text evidence="2">Homodimer.</text>
</comment>
<reference evidence="14 15" key="1">
    <citation type="submission" date="2015-08" db="EMBL/GenBank/DDBJ databases">
        <title>Genome sequencing of Penicillium nordicum.</title>
        <authorList>
            <person name="Nguyen H.D."/>
            <person name="Seifert K.A."/>
        </authorList>
    </citation>
    <scope>NUCLEOTIDE SEQUENCE [LARGE SCALE GENOMIC DNA]</scope>
    <source>
        <strain evidence="14 15">DAOMC 185683</strain>
    </source>
</reference>
<feature type="binding site" evidence="10">
    <location>
        <begin position="168"/>
        <end position="170"/>
    </location>
    <ligand>
        <name>NAD(+)</name>
        <dbReference type="ChEBI" id="CHEBI:57540"/>
    </ligand>
</feature>
<accession>A0A0M8NTR9</accession>
<evidence type="ECO:0000256" key="11">
    <source>
        <dbReference type="RuleBase" id="RU003369"/>
    </source>
</evidence>
<dbReference type="GO" id="GO:0030060">
    <property type="term" value="F:L-malate dehydrogenase (NAD+) activity"/>
    <property type="evidence" value="ECO:0007669"/>
    <property type="project" value="UniProtKB-EC"/>
</dbReference>
<organism evidence="14 15">
    <name type="scientific">Penicillium nordicum</name>
    <dbReference type="NCBI Taxonomy" id="229535"/>
    <lineage>
        <taxon>Eukaryota</taxon>
        <taxon>Fungi</taxon>
        <taxon>Dikarya</taxon>
        <taxon>Ascomycota</taxon>
        <taxon>Pezizomycotina</taxon>
        <taxon>Eurotiomycetes</taxon>
        <taxon>Eurotiomycetidae</taxon>
        <taxon>Eurotiales</taxon>
        <taxon>Aspergillaceae</taxon>
        <taxon>Penicillium</taxon>
    </lineage>
</organism>
<evidence type="ECO:0000256" key="2">
    <source>
        <dbReference type="ARBA" id="ARBA00011738"/>
    </source>
</evidence>
<feature type="binding site" evidence="9">
    <location>
        <position position="204"/>
    </location>
    <ligand>
        <name>substrate</name>
    </ligand>
</feature>
<evidence type="ECO:0000259" key="12">
    <source>
        <dbReference type="Pfam" id="PF00056"/>
    </source>
</evidence>
<comment type="caution">
    <text evidence="14">The sequence shown here is derived from an EMBL/GenBank/DDBJ whole genome shotgun (WGS) entry which is preliminary data.</text>
</comment>
<feature type="binding site" evidence="10">
    <location>
        <begin position="58"/>
        <end position="64"/>
    </location>
    <ligand>
        <name>NAD(+)</name>
        <dbReference type="ChEBI" id="CHEBI:57540"/>
    </ligand>
</feature>
<feature type="binding site" evidence="10">
    <location>
        <position position="281"/>
    </location>
    <ligand>
        <name>NAD(+)</name>
        <dbReference type="ChEBI" id="CHEBI:57540"/>
    </ligand>
</feature>
<dbReference type="EMBL" id="LHQQ01000244">
    <property type="protein sequence ID" value="KOS38588.1"/>
    <property type="molecule type" value="Genomic_DNA"/>
</dbReference>
<keyword evidence="6 10" id="KW-0520">NAD</keyword>
<feature type="binding site" evidence="9">
    <location>
        <position position="132"/>
    </location>
    <ligand>
        <name>substrate</name>
    </ligand>
</feature>
<dbReference type="EC" id="1.1.1.37" evidence="3"/>
<evidence type="ECO:0000256" key="10">
    <source>
        <dbReference type="PIRSR" id="PIRSR000102-3"/>
    </source>
</evidence>
<gene>
    <name evidence="14" type="ORF">ACN38_g10577</name>
</gene>
<evidence type="ECO:0000259" key="13">
    <source>
        <dbReference type="Pfam" id="PF02866"/>
    </source>
</evidence>
<feature type="domain" description="Lactate/malate dehydrogenase C-terminal" evidence="13">
    <location>
        <begin position="198"/>
        <end position="372"/>
    </location>
</feature>
<dbReference type="PANTHER" id="PTHR11540">
    <property type="entry name" value="MALATE AND LACTATE DEHYDROGENASE"/>
    <property type="match status" value="1"/>
</dbReference>
<dbReference type="SUPFAM" id="SSF56327">
    <property type="entry name" value="LDH C-terminal domain-like"/>
    <property type="match status" value="1"/>
</dbReference>
<evidence type="ECO:0000256" key="1">
    <source>
        <dbReference type="ARBA" id="ARBA00008824"/>
    </source>
</evidence>
<dbReference type="Gene3D" id="3.90.110.10">
    <property type="entry name" value="Lactate dehydrogenase/glycoside hydrolase, family 4, C-terminal"/>
    <property type="match status" value="1"/>
</dbReference>
<feature type="binding site" evidence="10">
    <location>
        <position position="84"/>
    </location>
    <ligand>
        <name>NAD(+)</name>
        <dbReference type="ChEBI" id="CHEBI:57540"/>
    </ligand>
</feature>
<evidence type="ECO:0000256" key="5">
    <source>
        <dbReference type="ARBA" id="ARBA00023002"/>
    </source>
</evidence>
<dbReference type="AlphaFoldDB" id="A0A0M8NTR9"/>
<dbReference type="Gene3D" id="3.40.50.720">
    <property type="entry name" value="NAD(P)-binding Rossmann-like Domain"/>
    <property type="match status" value="1"/>
</dbReference>
<comment type="similarity">
    <text evidence="1">Belongs to the LDH/MDH superfamily. MDH type 1 family.</text>
</comment>
<evidence type="ECO:0000256" key="7">
    <source>
        <dbReference type="ARBA" id="ARBA00048313"/>
    </source>
</evidence>
<evidence type="ECO:0000256" key="6">
    <source>
        <dbReference type="ARBA" id="ARBA00023027"/>
    </source>
</evidence>
<sequence length="374" mass="39821">MTTWHLEINDAVHKRSRSSHLHQVQSIIHIVYIQESSKSILIARPLSALKMVKIALLGAAGQIGTPLSLLCKASDLFDEISLYDIVHVPGIATDLNHIDTRARVSGHLPEDSGLEKALNGADVVVVTAGIARKPGMTRDDLFRTNASIIRDIFTEIAATCPQAMCCVVTNPVNSTLPVATEVLKKAGVFNPTHIFGVTTLDLVRASTFAAHALGDNVDPKDFKVPVIGGHSGATILPLYSQAQPPVNLDDETLANVINRVQFGGDEIVKSKQGAGSATTCMAYAGFRFVKALLAGKRGESITEEAFVYLPGIPGGKEIAADLGVDYFAVKIQLGKAGAMKALPIGKISEHETKLLEVALKDLKANIATSLSFMA</sequence>
<evidence type="ECO:0000256" key="9">
    <source>
        <dbReference type="PIRSR" id="PIRSR000102-2"/>
    </source>
</evidence>
<feature type="binding site" evidence="9">
    <location>
        <position position="138"/>
    </location>
    <ligand>
        <name>substrate</name>
    </ligand>
</feature>
<keyword evidence="4" id="KW-0816">Tricarboxylic acid cycle</keyword>
<dbReference type="GO" id="GO:0019752">
    <property type="term" value="P:carboxylic acid metabolic process"/>
    <property type="evidence" value="ECO:0007669"/>
    <property type="project" value="InterPro"/>
</dbReference>
<dbReference type="InterPro" id="IPR015955">
    <property type="entry name" value="Lactate_DH/Glyco_Ohase_4_C"/>
</dbReference>
<dbReference type="GO" id="GO:0005829">
    <property type="term" value="C:cytosol"/>
    <property type="evidence" value="ECO:0007669"/>
    <property type="project" value="TreeGrafter"/>
</dbReference>
<name>A0A0M8NTR9_9EURO</name>
<dbReference type="FunFam" id="3.40.50.720:FF:000013">
    <property type="entry name" value="Malate dehydrogenase"/>
    <property type="match status" value="1"/>
</dbReference>
<evidence type="ECO:0000256" key="8">
    <source>
        <dbReference type="PIRSR" id="PIRSR000102-1"/>
    </source>
</evidence>
<keyword evidence="15" id="KW-1185">Reference proteome</keyword>
<proteinExistence type="inferred from homology"/>
<dbReference type="GO" id="GO:0006099">
    <property type="term" value="P:tricarboxylic acid cycle"/>
    <property type="evidence" value="ECO:0007669"/>
    <property type="project" value="UniProtKB-KW"/>
</dbReference>
<dbReference type="InterPro" id="IPR001557">
    <property type="entry name" value="L-lactate/malate_DH"/>
</dbReference>
<dbReference type="Pfam" id="PF02866">
    <property type="entry name" value="Ldh_1_C"/>
    <property type="match status" value="1"/>
</dbReference>
<evidence type="ECO:0000256" key="3">
    <source>
        <dbReference type="ARBA" id="ARBA00012995"/>
    </source>
</evidence>
<dbReference type="STRING" id="229535.A0A0M8NTR9"/>
<evidence type="ECO:0000313" key="15">
    <source>
        <dbReference type="Proteomes" id="UP000037696"/>
    </source>
</evidence>
<feature type="binding site" evidence="10">
    <location>
        <position position="145"/>
    </location>
    <ligand>
        <name>NAD(+)</name>
        <dbReference type="ChEBI" id="CHEBI:57540"/>
    </ligand>
</feature>
<evidence type="ECO:0000256" key="4">
    <source>
        <dbReference type="ARBA" id="ARBA00022532"/>
    </source>
</evidence>
<comment type="catalytic activity">
    <reaction evidence="7">
        <text>(S)-malate + NAD(+) = oxaloacetate + NADH + H(+)</text>
        <dbReference type="Rhea" id="RHEA:21432"/>
        <dbReference type="ChEBI" id="CHEBI:15378"/>
        <dbReference type="ChEBI" id="CHEBI:15589"/>
        <dbReference type="ChEBI" id="CHEBI:16452"/>
        <dbReference type="ChEBI" id="CHEBI:57540"/>
        <dbReference type="ChEBI" id="CHEBI:57945"/>
        <dbReference type="EC" id="1.1.1.37"/>
    </reaction>
</comment>
<feature type="active site" description="Proton acceptor" evidence="8">
    <location>
        <position position="230"/>
    </location>
</feature>
<dbReference type="InterPro" id="IPR001236">
    <property type="entry name" value="Lactate/malate_DH_N"/>
</dbReference>
<dbReference type="OrthoDB" id="4069699at2759"/>
<dbReference type="Proteomes" id="UP000037696">
    <property type="component" value="Unassembled WGS sequence"/>
</dbReference>
<keyword evidence="5 11" id="KW-0560">Oxidoreductase</keyword>
<dbReference type="PANTHER" id="PTHR11540:SF16">
    <property type="entry name" value="MALATE DEHYDROGENASE, MITOCHONDRIAL"/>
    <property type="match status" value="1"/>
</dbReference>
<dbReference type="InterPro" id="IPR010097">
    <property type="entry name" value="Malate_DH_type1"/>
</dbReference>
<dbReference type="FunFam" id="3.90.110.10:FF:000009">
    <property type="entry name" value="Malate dehydrogenase"/>
    <property type="match status" value="1"/>
</dbReference>
<evidence type="ECO:0000313" key="14">
    <source>
        <dbReference type="EMBL" id="KOS38588.1"/>
    </source>
</evidence>
<feature type="binding site" evidence="9">
    <location>
        <position position="170"/>
    </location>
    <ligand>
        <name>substrate</name>
    </ligand>
</feature>
<dbReference type="InterPro" id="IPR022383">
    <property type="entry name" value="Lactate/malate_DH_C"/>
</dbReference>
<feature type="domain" description="Lactate/malate dehydrogenase N-terminal" evidence="12">
    <location>
        <begin position="52"/>
        <end position="196"/>
    </location>
</feature>
<protein>
    <recommendedName>
        <fullName evidence="3">malate dehydrogenase</fullName>
        <ecNumber evidence="3">1.1.1.37</ecNumber>
    </recommendedName>
</protein>